<protein>
    <submittedName>
        <fullName evidence="1">Uncharacterized protein</fullName>
    </submittedName>
</protein>
<reference evidence="1 2" key="1">
    <citation type="submission" date="2016-06" db="EMBL/GenBank/DDBJ databases">
        <title>Acetobacter pasteurianus NBRC 3188 whole genome sequencing project.</title>
        <authorList>
            <person name="Matsutani M."/>
            <person name="Shiwa Y."/>
            <person name="Okamoto-Kainuma A."/>
            <person name="Ishikawa M."/>
            <person name="Koizumi Y."/>
            <person name="Yoshikawa H."/>
            <person name="Yakushi T."/>
            <person name="Matsushita K."/>
        </authorList>
    </citation>
    <scope>NUCLEOTIDE SEQUENCE [LARGE SCALE GENOMIC DNA]</scope>
    <source>
        <strain evidence="1 2">NBRC 3188</strain>
    </source>
</reference>
<proteinExistence type="predicted"/>
<comment type="caution">
    <text evidence="1">The sequence shown here is derived from an EMBL/GenBank/DDBJ whole genome shotgun (WGS) entry which is preliminary data.</text>
</comment>
<dbReference type="AlphaFoldDB" id="A0A401WW44"/>
<organism evidence="1 2">
    <name type="scientific">Acetobacter pasteurianus NBRC 3188</name>
    <dbReference type="NCBI Taxonomy" id="1226663"/>
    <lineage>
        <taxon>Bacteria</taxon>
        <taxon>Pseudomonadati</taxon>
        <taxon>Pseudomonadota</taxon>
        <taxon>Alphaproteobacteria</taxon>
        <taxon>Acetobacterales</taxon>
        <taxon>Acetobacteraceae</taxon>
        <taxon>Acetobacter</taxon>
    </lineage>
</organism>
<name>A0A401WW44_ACEPA</name>
<sequence>MEDGEGVIPSPYCHIEEFIHFLVRDNYLCIVM</sequence>
<evidence type="ECO:0000313" key="1">
    <source>
        <dbReference type="EMBL" id="GCD53577.1"/>
    </source>
</evidence>
<dbReference type="EMBL" id="BDES01000063">
    <property type="protein sequence ID" value="GCD53577.1"/>
    <property type="molecule type" value="Genomic_DNA"/>
</dbReference>
<gene>
    <name evidence="1" type="ORF">NBRC3188_2274</name>
</gene>
<dbReference type="Proteomes" id="UP000287300">
    <property type="component" value="Unassembled WGS sequence"/>
</dbReference>
<accession>A0A401WW44</accession>
<evidence type="ECO:0000313" key="2">
    <source>
        <dbReference type="Proteomes" id="UP000287300"/>
    </source>
</evidence>